<keyword evidence="8" id="KW-1185">Reference proteome</keyword>
<feature type="transmembrane region" description="Helical" evidence="5">
    <location>
        <begin position="58"/>
        <end position="75"/>
    </location>
</feature>
<evidence type="ECO:0000313" key="6">
    <source>
        <dbReference type="EMBL" id="MBR0659060.1"/>
    </source>
</evidence>
<dbReference type="EMBL" id="JAAVUP010000002">
    <property type="protein sequence ID" value="NKE16997.1"/>
    <property type="molecule type" value="Genomic_DNA"/>
</dbReference>
<feature type="transmembrane region" description="Helical" evidence="5">
    <location>
        <begin position="243"/>
        <end position="268"/>
    </location>
</feature>
<keyword evidence="4 5" id="KW-0472">Membrane</keyword>
<dbReference type="AlphaFoldDB" id="A0A9X9WFF0"/>
<keyword evidence="2 5" id="KW-0812">Transmembrane</keyword>
<keyword evidence="3 5" id="KW-1133">Transmembrane helix</keyword>
<sequence>MHGGGYRTLRELLQPPDRLTLFPLRFLEWSARHGSALLAGSIFVGVALAPLASTMRGVVTPAVALLMTLVLLRIDPAQVMAWLRRRWMVAFLSAWVLLVAPLVAFGVTRAVGLDGPLGAGIVLVAASCAVTSAPAFARLVGLDAEISLIVAVATTALLPFTAPPLALGLLGLDLAISVGGLMLRLALIIGVPALLALAIRRWVGAARLEAVGKPLDGAAVLVLVVFAFGVMDGVQARLLADPLWVAGGLVAAFGVNFGLNGLTALALAPFLDRRTALTAGLLAGNRNQAVFLAVLPAAADPSILLFFAIGQIPMFVGPFVLRPVYARLRRA</sequence>
<feature type="transmembrane region" description="Helical" evidence="5">
    <location>
        <begin position="34"/>
        <end position="52"/>
    </location>
</feature>
<evidence type="ECO:0000313" key="9">
    <source>
        <dbReference type="Proteomes" id="UP001138708"/>
    </source>
</evidence>
<dbReference type="Proteomes" id="UP001138708">
    <property type="component" value="Unassembled WGS sequence"/>
</dbReference>
<reference evidence="7 8" key="2">
    <citation type="submission" date="2020-02" db="EMBL/GenBank/DDBJ databases">
        <authorList>
            <person name="Sun Q."/>
            <person name="Inoue M."/>
        </authorList>
    </citation>
    <scope>NUCLEOTIDE SEQUENCE [LARGE SCALE GENOMIC DNA]</scope>
    <source>
        <strain evidence="7 8">KCTC 22478</strain>
    </source>
</reference>
<feature type="transmembrane region" description="Helical" evidence="5">
    <location>
        <begin position="87"/>
        <end position="111"/>
    </location>
</feature>
<protein>
    <recommendedName>
        <fullName evidence="10">Bile acid:sodium symporter</fullName>
    </recommendedName>
</protein>
<comment type="subcellular location">
    <subcellularLocation>
        <location evidence="1">Membrane</location>
        <topology evidence="1">Multi-pass membrane protein</topology>
    </subcellularLocation>
</comment>
<feature type="transmembrane region" description="Helical" evidence="5">
    <location>
        <begin position="117"/>
        <end position="137"/>
    </location>
</feature>
<feature type="transmembrane region" description="Helical" evidence="5">
    <location>
        <begin position="211"/>
        <end position="231"/>
    </location>
</feature>
<evidence type="ECO:0000256" key="5">
    <source>
        <dbReference type="SAM" id="Phobius"/>
    </source>
</evidence>
<evidence type="ECO:0000256" key="2">
    <source>
        <dbReference type="ARBA" id="ARBA00022692"/>
    </source>
</evidence>
<name>A0A9X9WFF0_9PROT</name>
<evidence type="ECO:0000256" key="3">
    <source>
        <dbReference type="ARBA" id="ARBA00022989"/>
    </source>
</evidence>
<organism evidence="6 9">
    <name type="scientific">Neoroseomonas oryzicola</name>
    <dbReference type="NCBI Taxonomy" id="535904"/>
    <lineage>
        <taxon>Bacteria</taxon>
        <taxon>Pseudomonadati</taxon>
        <taxon>Pseudomonadota</taxon>
        <taxon>Alphaproteobacteria</taxon>
        <taxon>Acetobacterales</taxon>
        <taxon>Acetobacteraceae</taxon>
        <taxon>Neoroseomonas</taxon>
    </lineage>
</organism>
<feature type="transmembrane region" description="Helical" evidence="5">
    <location>
        <begin position="144"/>
        <end position="162"/>
    </location>
</feature>
<reference evidence="6" key="1">
    <citation type="submission" date="2020-01" db="EMBL/GenBank/DDBJ databases">
        <authorList>
            <person name="Rat A."/>
        </authorList>
    </citation>
    <scope>NUCLEOTIDE SEQUENCE</scope>
    <source>
        <strain evidence="6">LMG 31161</strain>
    </source>
</reference>
<dbReference type="InterPro" id="IPR038770">
    <property type="entry name" value="Na+/solute_symporter_sf"/>
</dbReference>
<dbReference type="GO" id="GO:0016020">
    <property type="term" value="C:membrane"/>
    <property type="evidence" value="ECO:0007669"/>
    <property type="project" value="UniProtKB-SubCell"/>
</dbReference>
<dbReference type="Gene3D" id="1.20.1530.20">
    <property type="match status" value="1"/>
</dbReference>
<dbReference type="EMBL" id="JAAEDK010000013">
    <property type="protein sequence ID" value="MBR0659060.1"/>
    <property type="molecule type" value="Genomic_DNA"/>
</dbReference>
<proteinExistence type="predicted"/>
<evidence type="ECO:0000313" key="8">
    <source>
        <dbReference type="Proteomes" id="UP000746741"/>
    </source>
</evidence>
<dbReference type="Pfam" id="PF01758">
    <property type="entry name" value="SBF"/>
    <property type="match status" value="1"/>
</dbReference>
<evidence type="ECO:0000256" key="1">
    <source>
        <dbReference type="ARBA" id="ARBA00004141"/>
    </source>
</evidence>
<evidence type="ECO:0008006" key="10">
    <source>
        <dbReference type="Google" id="ProtNLM"/>
    </source>
</evidence>
<dbReference type="Proteomes" id="UP000746741">
    <property type="component" value="Unassembled WGS sequence"/>
</dbReference>
<dbReference type="InterPro" id="IPR002657">
    <property type="entry name" value="BilAc:Na_symport/Acr3"/>
</dbReference>
<evidence type="ECO:0000256" key="4">
    <source>
        <dbReference type="ARBA" id="ARBA00023136"/>
    </source>
</evidence>
<evidence type="ECO:0000313" key="7">
    <source>
        <dbReference type="EMBL" id="NKE16997.1"/>
    </source>
</evidence>
<gene>
    <name evidence="7" type="ORF">GWK15_08600</name>
    <name evidence="6" type="ORF">GXW75_07370</name>
</gene>
<feature type="transmembrane region" description="Helical" evidence="5">
    <location>
        <begin position="174"/>
        <end position="199"/>
    </location>
</feature>
<comment type="caution">
    <text evidence="6">The sequence shown here is derived from an EMBL/GenBank/DDBJ whole genome shotgun (WGS) entry which is preliminary data.</text>
</comment>
<reference evidence="6" key="3">
    <citation type="journal article" date="2021" name="Syst. Appl. Microbiol.">
        <title>Roseomonas hellenica sp. nov., isolated from roots of wild-growing Alkanna tinctoria.</title>
        <authorList>
            <person name="Rat A."/>
            <person name="Naranjo H.D."/>
            <person name="Lebbe L."/>
            <person name="Cnockaert M."/>
            <person name="Krigas N."/>
            <person name="Grigoriadou K."/>
            <person name="Maloupa E."/>
            <person name="Willems A."/>
        </authorList>
    </citation>
    <scope>NUCLEOTIDE SEQUENCE</scope>
    <source>
        <strain evidence="6">LMG 31161</strain>
    </source>
</reference>
<accession>A0A9X9WFF0</accession>